<accession>A0A975B2B6</accession>
<dbReference type="KEGG" id="saqt:GJV85_12770"/>
<dbReference type="AlphaFoldDB" id="A0A975B2B6"/>
<reference evidence="1" key="2">
    <citation type="submission" date="2021-04" db="EMBL/GenBank/DDBJ databases">
        <title>Isolation and characterization of a novel species of the genus Sulfurimonas.</title>
        <authorList>
            <person name="Fukui M."/>
        </authorList>
    </citation>
    <scope>NUCLEOTIDE SEQUENCE</scope>
    <source>
        <strain evidence="1">H1576</strain>
    </source>
</reference>
<keyword evidence="2" id="KW-1185">Reference proteome</keyword>
<sequence length="89" mass="10580">MNILCTPLYEEQLMYILEGMHNENKSLTKKFKLYLDTIIINLPTKAQKYKSSIYFDDETIKDIEHEGYTIIFYTDKESSTYLILSILKK</sequence>
<name>A0A975B2B6_9BACT</name>
<dbReference type="Proteomes" id="UP000671852">
    <property type="component" value="Chromosome"/>
</dbReference>
<organism evidence="1 2">
    <name type="scientific">Sulfurimonas aquatica</name>
    <dbReference type="NCBI Taxonomy" id="2672570"/>
    <lineage>
        <taxon>Bacteria</taxon>
        <taxon>Pseudomonadati</taxon>
        <taxon>Campylobacterota</taxon>
        <taxon>Epsilonproteobacteria</taxon>
        <taxon>Campylobacterales</taxon>
        <taxon>Sulfurimonadaceae</taxon>
        <taxon>Sulfurimonas</taxon>
    </lineage>
</organism>
<gene>
    <name evidence="1" type="ORF">GJV85_12770</name>
</gene>
<evidence type="ECO:0008006" key="3">
    <source>
        <dbReference type="Google" id="ProtNLM"/>
    </source>
</evidence>
<evidence type="ECO:0000313" key="2">
    <source>
        <dbReference type="Proteomes" id="UP000671852"/>
    </source>
</evidence>
<reference evidence="1" key="1">
    <citation type="submission" date="2019-11" db="EMBL/GenBank/DDBJ databases">
        <authorList>
            <person name="Kojima H."/>
        </authorList>
    </citation>
    <scope>NUCLEOTIDE SEQUENCE</scope>
    <source>
        <strain evidence="1">H1576</strain>
    </source>
</reference>
<protein>
    <recommendedName>
        <fullName evidence="3">Type II toxin-antitoxin system RelE/ParE family toxin</fullName>
    </recommendedName>
</protein>
<proteinExistence type="predicted"/>
<evidence type="ECO:0000313" key="1">
    <source>
        <dbReference type="EMBL" id="QSZ42942.1"/>
    </source>
</evidence>
<dbReference type="EMBL" id="CP046072">
    <property type="protein sequence ID" value="QSZ42942.1"/>
    <property type="molecule type" value="Genomic_DNA"/>
</dbReference>